<reference evidence="2 3" key="1">
    <citation type="journal article" date="2016" name="Mol. Biol. Evol.">
        <title>Comparative Genomics of Early-Diverging Mushroom-Forming Fungi Provides Insights into the Origins of Lignocellulose Decay Capabilities.</title>
        <authorList>
            <person name="Nagy L.G."/>
            <person name="Riley R."/>
            <person name="Tritt A."/>
            <person name="Adam C."/>
            <person name="Daum C."/>
            <person name="Floudas D."/>
            <person name="Sun H."/>
            <person name="Yadav J.S."/>
            <person name="Pangilinan J."/>
            <person name="Larsson K.H."/>
            <person name="Matsuura K."/>
            <person name="Barry K."/>
            <person name="Labutti K."/>
            <person name="Kuo R."/>
            <person name="Ohm R.A."/>
            <person name="Bhattacharya S.S."/>
            <person name="Shirouzu T."/>
            <person name="Yoshinaga Y."/>
            <person name="Martin F.M."/>
            <person name="Grigoriev I.V."/>
            <person name="Hibbett D.S."/>
        </authorList>
    </citation>
    <scope>NUCLEOTIDE SEQUENCE [LARGE SCALE GENOMIC DNA]</scope>
    <source>
        <strain evidence="2 3">HHB12733</strain>
    </source>
</reference>
<evidence type="ECO:0000313" key="3">
    <source>
        <dbReference type="Proteomes" id="UP000076842"/>
    </source>
</evidence>
<sequence>MGYAISVPRSTPLLLAHLALQWCEAAISHTTHCQVRDPADLLGGIGIDEAARSVSECATGRLPIRQHRH</sequence>
<organism evidence="2 3">
    <name type="scientific">Calocera cornea HHB12733</name>
    <dbReference type="NCBI Taxonomy" id="1353952"/>
    <lineage>
        <taxon>Eukaryota</taxon>
        <taxon>Fungi</taxon>
        <taxon>Dikarya</taxon>
        <taxon>Basidiomycota</taxon>
        <taxon>Agaricomycotina</taxon>
        <taxon>Dacrymycetes</taxon>
        <taxon>Dacrymycetales</taxon>
        <taxon>Dacrymycetaceae</taxon>
        <taxon>Calocera</taxon>
    </lineage>
</organism>
<dbReference type="Proteomes" id="UP000076842">
    <property type="component" value="Unassembled WGS sequence"/>
</dbReference>
<accession>A0A165H8E1</accession>
<dbReference type="InParanoid" id="A0A165H8E1"/>
<keyword evidence="1" id="KW-0732">Signal</keyword>
<proteinExistence type="predicted"/>
<dbReference type="EMBL" id="KV423945">
    <property type="protein sequence ID" value="KZT58981.1"/>
    <property type="molecule type" value="Genomic_DNA"/>
</dbReference>
<name>A0A165H8E1_9BASI</name>
<evidence type="ECO:0000256" key="1">
    <source>
        <dbReference type="SAM" id="SignalP"/>
    </source>
</evidence>
<protein>
    <submittedName>
        <fullName evidence="2">Uncharacterized protein</fullName>
    </submittedName>
</protein>
<dbReference type="AlphaFoldDB" id="A0A165H8E1"/>
<evidence type="ECO:0000313" key="2">
    <source>
        <dbReference type="EMBL" id="KZT58981.1"/>
    </source>
</evidence>
<feature type="chain" id="PRO_5007858531" evidence="1">
    <location>
        <begin position="26"/>
        <end position="69"/>
    </location>
</feature>
<feature type="signal peptide" evidence="1">
    <location>
        <begin position="1"/>
        <end position="25"/>
    </location>
</feature>
<gene>
    <name evidence="2" type="ORF">CALCODRAFT_494221</name>
</gene>
<keyword evidence="3" id="KW-1185">Reference proteome</keyword>